<feature type="transmembrane region" description="Helical" evidence="2">
    <location>
        <begin position="118"/>
        <end position="137"/>
    </location>
</feature>
<evidence type="ECO:0008006" key="5">
    <source>
        <dbReference type="Google" id="ProtNLM"/>
    </source>
</evidence>
<dbReference type="InterPro" id="IPR021449">
    <property type="entry name" value="DUF3099"/>
</dbReference>
<keyword evidence="4" id="KW-1185">Reference proteome</keyword>
<evidence type="ECO:0000313" key="3">
    <source>
        <dbReference type="EMBL" id="BBX14515.1"/>
    </source>
</evidence>
<keyword evidence="2" id="KW-0472">Membrane</keyword>
<feature type="compositionally biased region" description="Basic and acidic residues" evidence="1">
    <location>
        <begin position="142"/>
        <end position="152"/>
    </location>
</feature>
<protein>
    <recommendedName>
        <fullName evidence="5">DUF3099 domain-containing protein</fullName>
    </recommendedName>
</protein>
<dbReference type="Proteomes" id="UP000466997">
    <property type="component" value="Chromosome"/>
</dbReference>
<dbReference type="EMBL" id="AP022562">
    <property type="protein sequence ID" value="BBX14515.1"/>
    <property type="molecule type" value="Genomic_DNA"/>
</dbReference>
<accession>A0A7I7JRJ0</accession>
<evidence type="ECO:0000256" key="1">
    <source>
        <dbReference type="SAM" id="MobiDB-lite"/>
    </source>
</evidence>
<sequence length="209" mass="22204">MEVFGGVVAGPVIDAFLGIGAFEGVGLYAHCPIVPGTQRILKPFVAAGRSVCDSGVMKHGPELGFDDDGRPVLITAAAPSFEQQHRERVRKYLTLMAFRVPALILAAVAYGIWHNGWISLAILIASIPLPWIAVLIANDRPPRSADEPRRYDAAPTRTPLFPTAPRRELERPRSPQPESAGREPGSEPEFGPGPSGGDGAGEPPQGTGS</sequence>
<gene>
    <name evidence="3" type="ORF">MNVM_35960</name>
</gene>
<keyword evidence="2" id="KW-0812">Transmembrane</keyword>
<dbReference type="KEGG" id="mnm:MNVM_35960"/>
<dbReference type="Pfam" id="PF11298">
    <property type="entry name" value="DUF3099"/>
    <property type="match status" value="1"/>
</dbReference>
<organism evidence="3 4">
    <name type="scientific">Mycobacterium novum</name>
    <dbReference type="NCBI Taxonomy" id="2492438"/>
    <lineage>
        <taxon>Bacteria</taxon>
        <taxon>Bacillati</taxon>
        <taxon>Actinomycetota</taxon>
        <taxon>Actinomycetes</taxon>
        <taxon>Mycobacteriales</taxon>
        <taxon>Mycobacteriaceae</taxon>
        <taxon>Mycobacterium</taxon>
    </lineage>
</organism>
<proteinExistence type="predicted"/>
<dbReference type="AlphaFoldDB" id="A0A7I7JRJ0"/>
<evidence type="ECO:0000256" key="2">
    <source>
        <dbReference type="SAM" id="Phobius"/>
    </source>
</evidence>
<reference evidence="3 4" key="1">
    <citation type="journal article" date="2019" name="Emerg. Microbes Infect.">
        <title>Comprehensive subspecies identification of 175 nontuberculous mycobacteria species based on 7547 genomic profiles.</title>
        <authorList>
            <person name="Matsumoto Y."/>
            <person name="Kinjo T."/>
            <person name="Motooka D."/>
            <person name="Nabeya D."/>
            <person name="Jung N."/>
            <person name="Uechi K."/>
            <person name="Horii T."/>
            <person name="Iida T."/>
            <person name="Fujita J."/>
            <person name="Nakamura S."/>
        </authorList>
    </citation>
    <scope>NUCLEOTIDE SEQUENCE [LARGE SCALE GENOMIC DNA]</scope>
    <source>
        <strain evidence="3 4">JCM 6391</strain>
    </source>
</reference>
<feature type="region of interest" description="Disordered" evidence="1">
    <location>
        <begin position="142"/>
        <end position="209"/>
    </location>
</feature>
<evidence type="ECO:0000313" key="4">
    <source>
        <dbReference type="Proteomes" id="UP000466997"/>
    </source>
</evidence>
<keyword evidence="2" id="KW-1133">Transmembrane helix</keyword>
<name>A0A7I7JRJ0_9MYCO</name>
<feature type="transmembrane region" description="Helical" evidence="2">
    <location>
        <begin position="92"/>
        <end position="112"/>
    </location>
</feature>